<dbReference type="CDD" id="cd03677">
    <property type="entry name" value="MM_CoA_mutase_beta"/>
    <property type="match status" value="1"/>
</dbReference>
<dbReference type="SUPFAM" id="SSF52242">
    <property type="entry name" value="Cobalamin (vitamin B12)-binding domain"/>
    <property type="match status" value="1"/>
</dbReference>
<dbReference type="AlphaFoldDB" id="A0A9X2DTE3"/>
<gene>
    <name evidence="7" type="ORF">M3202_13770</name>
</gene>
<organism evidence="7 8">
    <name type="scientific">Halalkalibacter oceani</name>
    <dbReference type="NCBI Taxonomy" id="1653776"/>
    <lineage>
        <taxon>Bacteria</taxon>
        <taxon>Bacillati</taxon>
        <taxon>Bacillota</taxon>
        <taxon>Bacilli</taxon>
        <taxon>Bacillales</taxon>
        <taxon>Bacillaceae</taxon>
        <taxon>Halalkalibacter</taxon>
    </lineage>
</organism>
<evidence type="ECO:0000313" key="8">
    <source>
        <dbReference type="Proteomes" id="UP001139179"/>
    </source>
</evidence>
<dbReference type="Gene3D" id="3.40.50.280">
    <property type="entry name" value="Cobalamin-binding domain"/>
    <property type="match status" value="1"/>
</dbReference>
<evidence type="ECO:0000313" key="7">
    <source>
        <dbReference type="EMBL" id="MCM3715152.1"/>
    </source>
</evidence>
<name>A0A9X2DTE3_9BACI</name>
<reference evidence="7" key="1">
    <citation type="submission" date="2022-05" db="EMBL/GenBank/DDBJ databases">
        <title>Comparative Genomics of Spacecraft Associated Microbes.</title>
        <authorList>
            <person name="Tran M.T."/>
            <person name="Wright A."/>
            <person name="Seuylemezian A."/>
            <person name="Eisen J."/>
            <person name="Coil D."/>
        </authorList>
    </citation>
    <scope>NUCLEOTIDE SEQUENCE</scope>
    <source>
        <strain evidence="7">214.1.1</strain>
    </source>
</reference>
<keyword evidence="5" id="KW-0170">Cobalt</keyword>
<dbReference type="GO" id="GO:0031419">
    <property type="term" value="F:cobalamin binding"/>
    <property type="evidence" value="ECO:0007669"/>
    <property type="project" value="UniProtKB-KW"/>
</dbReference>
<dbReference type="InterPro" id="IPR036724">
    <property type="entry name" value="Cobalamin-bd_sf"/>
</dbReference>
<comment type="caution">
    <text evidence="7">The sequence shown here is derived from an EMBL/GenBank/DDBJ whole genome shotgun (WGS) entry which is preliminary data.</text>
</comment>
<dbReference type="Pfam" id="PF01642">
    <property type="entry name" value="MM_CoA_mutase"/>
    <property type="match status" value="1"/>
</dbReference>
<dbReference type="InterPro" id="IPR006099">
    <property type="entry name" value="MeMalonylCoA_mutase_a/b_cat"/>
</dbReference>
<proteinExistence type="inferred from homology"/>
<keyword evidence="3" id="KW-0846">Cobalamin</keyword>
<evidence type="ECO:0000256" key="3">
    <source>
        <dbReference type="ARBA" id="ARBA00022628"/>
    </source>
</evidence>
<dbReference type="InterPro" id="IPR016176">
    <property type="entry name" value="Cbl-dep_enz_cat"/>
</dbReference>
<evidence type="ECO:0000256" key="2">
    <source>
        <dbReference type="ARBA" id="ARBA00008465"/>
    </source>
</evidence>
<dbReference type="Proteomes" id="UP001139179">
    <property type="component" value="Unassembled WGS sequence"/>
</dbReference>
<protein>
    <submittedName>
        <fullName evidence="7">Acyl-CoA mutase large subunit family protein</fullName>
    </submittedName>
</protein>
<dbReference type="RefSeq" id="WP_251223910.1">
    <property type="nucleotide sequence ID" value="NZ_JAMBOL010000012.1"/>
</dbReference>
<dbReference type="SUPFAM" id="SSF51703">
    <property type="entry name" value="Cobalamin (vitamin B12)-dependent enzymes"/>
    <property type="match status" value="1"/>
</dbReference>
<sequence length="690" mass="76155">MTMEKNDVLSQFSEFPTPSYEEWQQVTEKSLKGKSFETLLTTLPDGIVLKPMYQRKDVQQLLLQDQLPGQFPFTRGTRSKHSSWLISQALSAATPKQLNEELHQALAAGQEVLHIAVAEEVKRGNIAGLETEQVGGVPIFDLDDMRELFSAIEPSRYPLYLDAGEIATPFLAALALVSSKEGKPLFGVVGADPLHVLAKYGRLTCSLAEAYKQMALAVRWASNDAPGLRTVLVQAHHYHNGGASAAMEVACALATGAEYVAALIDSGLTADEAGSAIAFSFSVGSDYFTEIAKLRAARTLWAAIMAEFGAGEEAQKMIIHARTSLFTKTAEDRHVNLLRATSEAFAAAVAGVDSIEVSPFDEALQQTTSFSRRIARNTSLILREEAHIGQTIDPSGGSWYVEHVTEELAKKIWKRFLEIDEAGGIVEALQRGVIQDEIEAMWKKRVQQVETRKQVIVGNNQYINLMEKEDSVTPRQEESGDEYAARVQQKLAETKTRITPPQTLAEMEQLLEEGIPFSTLQQCLKQQVGSGAIVTPIPQRRLAEPYEKLRHRSRRLAAKQGAMPAVLIVGLGALADYKTRADFIAGFFQCGGFDVRQTPLHAPEQDDFFAQCQMIVLCGHDEAYEKTAPGLIENWRSQAAAKKYFIAGRPDQSLTDKLKQAGLDGMIDRRTNAYTFLYALQDWLKGGDDE</sequence>
<dbReference type="GO" id="GO:0046872">
    <property type="term" value="F:metal ion binding"/>
    <property type="evidence" value="ECO:0007669"/>
    <property type="project" value="InterPro"/>
</dbReference>
<evidence type="ECO:0000256" key="4">
    <source>
        <dbReference type="ARBA" id="ARBA00023235"/>
    </source>
</evidence>
<dbReference type="Gene3D" id="3.20.20.240">
    <property type="entry name" value="Methylmalonyl-CoA mutase"/>
    <property type="match status" value="1"/>
</dbReference>
<evidence type="ECO:0000256" key="1">
    <source>
        <dbReference type="ARBA" id="ARBA00001922"/>
    </source>
</evidence>
<feature type="domain" description="Methylmalonyl-CoA mutase alpha/beta chain catalytic" evidence="6">
    <location>
        <begin position="45"/>
        <end position="534"/>
    </location>
</feature>
<dbReference type="GO" id="GO:0016866">
    <property type="term" value="F:intramolecular transferase activity"/>
    <property type="evidence" value="ECO:0007669"/>
    <property type="project" value="InterPro"/>
</dbReference>
<evidence type="ECO:0000256" key="5">
    <source>
        <dbReference type="ARBA" id="ARBA00023285"/>
    </source>
</evidence>
<keyword evidence="4" id="KW-0413">Isomerase</keyword>
<accession>A0A9X2DTE3</accession>
<comment type="cofactor">
    <cofactor evidence="1">
        <name>adenosylcob(III)alamin</name>
        <dbReference type="ChEBI" id="CHEBI:18408"/>
    </cofactor>
</comment>
<evidence type="ECO:0000259" key="6">
    <source>
        <dbReference type="Pfam" id="PF01642"/>
    </source>
</evidence>
<keyword evidence="8" id="KW-1185">Reference proteome</keyword>
<comment type="similarity">
    <text evidence="2">Belongs to the methylmalonyl-CoA mutase family.</text>
</comment>
<dbReference type="EMBL" id="JAMBOL010000012">
    <property type="protein sequence ID" value="MCM3715152.1"/>
    <property type="molecule type" value="Genomic_DNA"/>
</dbReference>
<dbReference type="PANTHER" id="PTHR48101">
    <property type="entry name" value="METHYLMALONYL-COA MUTASE, MITOCHONDRIAL-RELATED"/>
    <property type="match status" value="1"/>
</dbReference>